<evidence type="ECO:0000256" key="2">
    <source>
        <dbReference type="SAM" id="SignalP"/>
    </source>
</evidence>
<dbReference type="RefSeq" id="WP_184335858.1">
    <property type="nucleotide sequence ID" value="NZ_JACHHZ010000008.1"/>
</dbReference>
<dbReference type="Proteomes" id="UP000588068">
    <property type="component" value="Unassembled WGS sequence"/>
</dbReference>
<accession>A0A841HT03</accession>
<name>A0A841HT03_9GAMM</name>
<proteinExistence type="predicted"/>
<reference evidence="3 4" key="1">
    <citation type="submission" date="2020-08" db="EMBL/GenBank/DDBJ databases">
        <title>Genomic Encyclopedia of Type Strains, Phase IV (KMG-IV): sequencing the most valuable type-strain genomes for metagenomic binning, comparative biology and taxonomic classification.</title>
        <authorList>
            <person name="Goeker M."/>
        </authorList>
    </citation>
    <scope>NUCLEOTIDE SEQUENCE [LARGE SCALE GENOMIC DNA]</scope>
    <source>
        <strain evidence="3 4">DSM 26723</strain>
    </source>
</reference>
<keyword evidence="2" id="KW-0732">Signal</keyword>
<sequence>MNVCTFRIGTIAIALAFAPINVPAAESANVRELMLKSVVPASDAVFTAAATPPERAEEWTALKAAITQLSDDGRTLKDARTAPGEDWARYSKDLIAAASQALAAANQRDAESLSTAGDAVYVRRVSPQVPAEALGRAAQPLCHSRESGNPSCGKAW</sequence>
<keyword evidence="4" id="KW-1185">Reference proteome</keyword>
<gene>
    <name evidence="3" type="ORF">HNQ60_005389</name>
</gene>
<protein>
    <submittedName>
        <fullName evidence="3">Uncharacterized protein</fullName>
    </submittedName>
</protein>
<organism evidence="3 4">
    <name type="scientific">Povalibacter uvarum</name>
    <dbReference type="NCBI Taxonomy" id="732238"/>
    <lineage>
        <taxon>Bacteria</taxon>
        <taxon>Pseudomonadati</taxon>
        <taxon>Pseudomonadota</taxon>
        <taxon>Gammaproteobacteria</taxon>
        <taxon>Steroidobacterales</taxon>
        <taxon>Steroidobacteraceae</taxon>
        <taxon>Povalibacter</taxon>
    </lineage>
</organism>
<dbReference type="EMBL" id="JACHHZ010000008">
    <property type="protein sequence ID" value="MBB6096467.1"/>
    <property type="molecule type" value="Genomic_DNA"/>
</dbReference>
<feature type="chain" id="PRO_5032790919" evidence="2">
    <location>
        <begin position="25"/>
        <end position="156"/>
    </location>
</feature>
<feature type="region of interest" description="Disordered" evidence="1">
    <location>
        <begin position="136"/>
        <end position="156"/>
    </location>
</feature>
<comment type="caution">
    <text evidence="3">The sequence shown here is derived from an EMBL/GenBank/DDBJ whole genome shotgun (WGS) entry which is preliminary data.</text>
</comment>
<evidence type="ECO:0000313" key="4">
    <source>
        <dbReference type="Proteomes" id="UP000588068"/>
    </source>
</evidence>
<feature type="signal peptide" evidence="2">
    <location>
        <begin position="1"/>
        <end position="24"/>
    </location>
</feature>
<evidence type="ECO:0000256" key="1">
    <source>
        <dbReference type="SAM" id="MobiDB-lite"/>
    </source>
</evidence>
<evidence type="ECO:0000313" key="3">
    <source>
        <dbReference type="EMBL" id="MBB6096467.1"/>
    </source>
</evidence>
<dbReference type="AlphaFoldDB" id="A0A841HT03"/>